<gene>
    <name evidence="3" type="ORF">G5V65_19855</name>
</gene>
<keyword evidence="1" id="KW-0560">Oxidoreductase</keyword>
<comment type="caution">
    <text evidence="3">The sequence shown here is derived from an EMBL/GenBank/DDBJ whole genome shotgun (WGS) entry which is preliminary data.</text>
</comment>
<dbReference type="Gene3D" id="3.50.50.60">
    <property type="entry name" value="FAD/NAD(P)-binding domain"/>
    <property type="match status" value="1"/>
</dbReference>
<dbReference type="InterPro" id="IPR006076">
    <property type="entry name" value="FAD-dep_OxRdtase"/>
</dbReference>
<feature type="domain" description="FAD dependent oxidoreductase" evidence="2">
    <location>
        <begin position="7"/>
        <end position="66"/>
    </location>
</feature>
<dbReference type="EMBL" id="JAALFE010000033">
    <property type="protein sequence ID" value="NGQ93148.1"/>
    <property type="molecule type" value="Genomic_DNA"/>
</dbReference>
<protein>
    <submittedName>
        <fullName evidence="3">FAD-binding oxidoreductase</fullName>
    </submittedName>
</protein>
<dbReference type="Gene3D" id="3.30.9.10">
    <property type="entry name" value="D-Amino Acid Oxidase, subunit A, domain 2"/>
    <property type="match status" value="1"/>
</dbReference>
<dbReference type="AlphaFoldDB" id="A0A6M1TXW1"/>
<dbReference type="SUPFAM" id="SSF51905">
    <property type="entry name" value="FAD/NAD(P)-binding domain"/>
    <property type="match status" value="1"/>
</dbReference>
<dbReference type="Pfam" id="PF01266">
    <property type="entry name" value="DAO"/>
    <property type="match status" value="1"/>
</dbReference>
<evidence type="ECO:0000259" key="2">
    <source>
        <dbReference type="Pfam" id="PF01266"/>
    </source>
</evidence>
<sequence>MSVAKRSKLDIDLLDSAEIKRRNPHLNIDDVLAGLWDGRDGDIDPAQLCQALAARARRAGASILRTPRLAGFCAAVDTPMGKS</sequence>
<keyword evidence="4" id="KW-1185">Reference proteome</keyword>
<dbReference type="InterPro" id="IPR036188">
    <property type="entry name" value="FAD/NAD-bd_sf"/>
</dbReference>
<proteinExistence type="predicted"/>
<evidence type="ECO:0000313" key="3">
    <source>
        <dbReference type="EMBL" id="NGQ93148.1"/>
    </source>
</evidence>
<evidence type="ECO:0000256" key="1">
    <source>
        <dbReference type="ARBA" id="ARBA00023002"/>
    </source>
</evidence>
<evidence type="ECO:0000313" key="4">
    <source>
        <dbReference type="Proteomes" id="UP000474758"/>
    </source>
</evidence>
<name>A0A6M1TXW1_9RHOB</name>
<reference evidence="3 4" key="1">
    <citation type="submission" date="2020-02" db="EMBL/GenBank/DDBJ databases">
        <title>Rhodobacter translucens sp. nov., a novel bacterium isolated from activated sludge.</title>
        <authorList>
            <person name="Liu J."/>
        </authorList>
    </citation>
    <scope>NUCLEOTIDE SEQUENCE [LARGE SCALE GENOMIC DNA]</scope>
    <source>
        <strain evidence="3 4">HX-7-19</strain>
    </source>
</reference>
<organism evidence="3 4">
    <name type="scientific">Paragemmobacter kunshanensis</name>
    <dbReference type="NCBI Taxonomy" id="2583234"/>
    <lineage>
        <taxon>Bacteria</taxon>
        <taxon>Pseudomonadati</taxon>
        <taxon>Pseudomonadota</taxon>
        <taxon>Alphaproteobacteria</taxon>
        <taxon>Rhodobacterales</taxon>
        <taxon>Paracoccaceae</taxon>
        <taxon>Paragemmobacter</taxon>
    </lineage>
</organism>
<dbReference type="Proteomes" id="UP000474758">
    <property type="component" value="Unassembled WGS sequence"/>
</dbReference>
<dbReference type="GO" id="GO:0016491">
    <property type="term" value="F:oxidoreductase activity"/>
    <property type="evidence" value="ECO:0007669"/>
    <property type="project" value="UniProtKB-KW"/>
</dbReference>
<accession>A0A6M1TXW1</accession>